<evidence type="ECO:0000313" key="2">
    <source>
        <dbReference type="EMBL" id="KDR82462.1"/>
    </source>
</evidence>
<dbReference type="EMBL" id="KL142369">
    <property type="protein sequence ID" value="KDR82462.1"/>
    <property type="molecule type" value="Genomic_DNA"/>
</dbReference>
<reference evidence="3" key="1">
    <citation type="journal article" date="2014" name="Proc. Natl. Acad. Sci. U.S.A.">
        <title>Extensive sampling of basidiomycete genomes demonstrates inadequacy of the white-rot/brown-rot paradigm for wood decay fungi.</title>
        <authorList>
            <person name="Riley R."/>
            <person name="Salamov A.A."/>
            <person name="Brown D.W."/>
            <person name="Nagy L.G."/>
            <person name="Floudas D."/>
            <person name="Held B.W."/>
            <person name="Levasseur A."/>
            <person name="Lombard V."/>
            <person name="Morin E."/>
            <person name="Otillar R."/>
            <person name="Lindquist E.A."/>
            <person name="Sun H."/>
            <person name="LaButti K.M."/>
            <person name="Schmutz J."/>
            <person name="Jabbour D."/>
            <person name="Luo H."/>
            <person name="Baker S.E."/>
            <person name="Pisabarro A.G."/>
            <person name="Walton J.D."/>
            <person name="Blanchette R.A."/>
            <person name="Henrissat B."/>
            <person name="Martin F."/>
            <person name="Cullen D."/>
            <person name="Hibbett D.S."/>
            <person name="Grigoriev I.V."/>
        </authorList>
    </citation>
    <scope>NUCLEOTIDE SEQUENCE [LARGE SCALE GENOMIC DNA]</scope>
    <source>
        <strain evidence="3">CBS 339.88</strain>
    </source>
</reference>
<dbReference type="AlphaFoldDB" id="A0A067TJI8"/>
<evidence type="ECO:0000256" key="1">
    <source>
        <dbReference type="SAM" id="MobiDB-lite"/>
    </source>
</evidence>
<organism evidence="2 3">
    <name type="scientific">Galerina marginata (strain CBS 339.88)</name>
    <dbReference type="NCBI Taxonomy" id="685588"/>
    <lineage>
        <taxon>Eukaryota</taxon>
        <taxon>Fungi</taxon>
        <taxon>Dikarya</taxon>
        <taxon>Basidiomycota</taxon>
        <taxon>Agaricomycotina</taxon>
        <taxon>Agaricomycetes</taxon>
        <taxon>Agaricomycetidae</taxon>
        <taxon>Agaricales</taxon>
        <taxon>Agaricineae</taxon>
        <taxon>Strophariaceae</taxon>
        <taxon>Galerina</taxon>
    </lineage>
</organism>
<dbReference type="HOGENOM" id="CLU_681620_0_0_1"/>
<name>A0A067TJI8_GALM3</name>
<accession>A0A067TJI8</accession>
<evidence type="ECO:0000313" key="3">
    <source>
        <dbReference type="Proteomes" id="UP000027222"/>
    </source>
</evidence>
<keyword evidence="3" id="KW-1185">Reference proteome</keyword>
<gene>
    <name evidence="2" type="ORF">GALMADRAFT_220470</name>
</gene>
<proteinExistence type="predicted"/>
<sequence length="426" mass="47559">MPSVDAVLVRLNAQFERPNNTPTIETPKPTQPYYDARYPYHLDTQVAPSGTCTPSSNSTNPSPSSTLSSGATLSHEQGYGLKHFVDFPSFDGIGNLGSKAKPFLLANEISQHRRNYARYQLPFVDFSPPEAQSQGAQHGEPPISKEQTELGPPPRPLNRLPPRVNSRKAWTDAFENATKSRDHEVMVFGARAIVNFGGSWTDDEMLDLARAFVWGASDRSTLNIHDHFAKFATIVRQTFSTLRPNDGLGEKFSTSLRNAAIGTFLHCWNIEDSHKAIIQVRFPTPNQTQFVLSSLAHCNFIGCLYKAHFISRTDTIGCVRVLFQNTSVIEHLVAVRHIIFQAGMQLWRESDDPEAEMKEFTGHLVNAAKGIPCDRAVLPQRPPYFKTVKASVDYITTGLDEFSASMKPGYVSHNLITGPERPYRIR</sequence>
<feature type="compositionally biased region" description="Low complexity" evidence="1">
    <location>
        <begin position="48"/>
        <end position="72"/>
    </location>
</feature>
<dbReference type="Proteomes" id="UP000027222">
    <property type="component" value="Unassembled WGS sequence"/>
</dbReference>
<feature type="region of interest" description="Disordered" evidence="1">
    <location>
        <begin position="127"/>
        <end position="163"/>
    </location>
</feature>
<protein>
    <submittedName>
        <fullName evidence="2">Uncharacterized protein</fullName>
    </submittedName>
</protein>
<dbReference type="OrthoDB" id="3069523at2759"/>
<feature type="region of interest" description="Disordered" evidence="1">
    <location>
        <begin position="44"/>
        <end position="72"/>
    </location>
</feature>